<organism evidence="3 4">
    <name type="scientific">Methanochimaera problematica</name>
    <dbReference type="NCBI Taxonomy" id="2609417"/>
    <lineage>
        <taxon>Archaea</taxon>
        <taxon>Methanobacteriati</taxon>
        <taxon>Methanobacteriota</taxon>
        <taxon>Stenosarchaea group</taxon>
        <taxon>Methanomicrobia</taxon>
        <taxon>Methanomicrobiales</taxon>
        <taxon>Methanomicrobiaceae</taxon>
        <taxon>Methanochimaera</taxon>
    </lineage>
</organism>
<dbReference type="InterPro" id="IPR045266">
    <property type="entry name" value="DOH_DOMON"/>
</dbReference>
<dbReference type="GO" id="GO:0030667">
    <property type="term" value="C:secretory granule membrane"/>
    <property type="evidence" value="ECO:0007669"/>
    <property type="project" value="TreeGrafter"/>
</dbReference>
<keyword evidence="4" id="KW-1185">Reference proteome</keyword>
<dbReference type="GO" id="GO:0005615">
    <property type="term" value="C:extracellular space"/>
    <property type="evidence" value="ECO:0007669"/>
    <property type="project" value="TreeGrafter"/>
</dbReference>
<dbReference type="InterPro" id="IPR005018">
    <property type="entry name" value="DOMON_domain"/>
</dbReference>
<proteinExistence type="predicted"/>
<dbReference type="GO" id="GO:0042420">
    <property type="term" value="P:dopamine catabolic process"/>
    <property type="evidence" value="ECO:0007669"/>
    <property type="project" value="TreeGrafter"/>
</dbReference>
<dbReference type="Proteomes" id="UP001301797">
    <property type="component" value="Chromosome"/>
</dbReference>
<gene>
    <name evidence="3" type="ORF">F1737_08590</name>
</gene>
<dbReference type="InterPro" id="IPR000945">
    <property type="entry name" value="DBH-like"/>
</dbReference>
<protein>
    <recommendedName>
        <fullName evidence="2">DOMON domain-containing protein</fullName>
    </recommendedName>
</protein>
<sequence>MKGMILIFGLLGVMILLISGCTDYDTGPGGEIPGTEIPEGTATQTETYGGTKETLSENYKTDGIISEGEYSNHKTLSEGLFDLYWTASGDTFYAGITGKSTGWVAIGFEPSSNMKDADIILGGVKSDGAYIYDMYSTGNFGPHPPDTELQGINNINNYEGTEKSGETTIEFSRKLNTGDPFDKVIKPGSGQKIIWALADSDEPSFKHNIKKGTATI</sequence>
<dbReference type="CDD" id="cd09631">
    <property type="entry name" value="DOMON_DOH"/>
    <property type="match status" value="1"/>
</dbReference>
<dbReference type="EMBL" id="CP043875">
    <property type="protein sequence ID" value="WOF16743.1"/>
    <property type="molecule type" value="Genomic_DNA"/>
</dbReference>
<dbReference type="PANTHER" id="PTHR10157">
    <property type="entry name" value="DOPAMINE BETA HYDROXYLASE RELATED"/>
    <property type="match status" value="1"/>
</dbReference>
<evidence type="ECO:0000313" key="4">
    <source>
        <dbReference type="Proteomes" id="UP001301797"/>
    </source>
</evidence>
<evidence type="ECO:0000313" key="3">
    <source>
        <dbReference type="EMBL" id="WOF16743.1"/>
    </source>
</evidence>
<dbReference type="SMART" id="SM00664">
    <property type="entry name" value="DoH"/>
    <property type="match status" value="1"/>
</dbReference>
<evidence type="ECO:0000256" key="1">
    <source>
        <dbReference type="SAM" id="MobiDB-lite"/>
    </source>
</evidence>
<dbReference type="RefSeq" id="WP_317136169.1">
    <property type="nucleotide sequence ID" value="NZ_CP043875.1"/>
</dbReference>
<dbReference type="GO" id="GO:0006589">
    <property type="term" value="P:octopamine biosynthetic process"/>
    <property type="evidence" value="ECO:0007669"/>
    <property type="project" value="TreeGrafter"/>
</dbReference>
<dbReference type="GeneID" id="85230215"/>
<dbReference type="Pfam" id="PF03351">
    <property type="entry name" value="DOMON"/>
    <property type="match status" value="1"/>
</dbReference>
<evidence type="ECO:0000259" key="2">
    <source>
        <dbReference type="PROSITE" id="PS50836"/>
    </source>
</evidence>
<dbReference type="PROSITE" id="PS50836">
    <property type="entry name" value="DOMON"/>
    <property type="match status" value="1"/>
</dbReference>
<dbReference type="AlphaFoldDB" id="A0AA97FEE1"/>
<dbReference type="KEGG" id="mefw:F1737_08590"/>
<reference evidence="3 4" key="1">
    <citation type="submission" date="2019-09" db="EMBL/GenBank/DDBJ databases">
        <title>The complete genome of Methanoplanus sp. FWC-SCC4.</title>
        <authorList>
            <person name="Chen S.-C."/>
            <person name="Zhou Y.-Z."/>
            <person name="Lai M.-C."/>
        </authorList>
    </citation>
    <scope>NUCLEOTIDE SEQUENCE [LARGE SCALE GENOMIC DNA]</scope>
    <source>
        <strain evidence="3 4">FWC-SCC4</strain>
    </source>
</reference>
<dbReference type="GO" id="GO:0004500">
    <property type="term" value="F:dopamine beta-monooxygenase activity"/>
    <property type="evidence" value="ECO:0007669"/>
    <property type="project" value="InterPro"/>
</dbReference>
<feature type="domain" description="DOMON" evidence="2">
    <location>
        <begin position="79"/>
        <end position="198"/>
    </location>
</feature>
<dbReference type="PANTHER" id="PTHR10157:SF23">
    <property type="entry name" value="MOXD1 HOMOLOG 1"/>
    <property type="match status" value="1"/>
</dbReference>
<dbReference type="GO" id="GO:0042421">
    <property type="term" value="P:norepinephrine biosynthetic process"/>
    <property type="evidence" value="ECO:0007669"/>
    <property type="project" value="TreeGrafter"/>
</dbReference>
<feature type="region of interest" description="Disordered" evidence="1">
    <location>
        <begin position="29"/>
        <end position="48"/>
    </location>
</feature>
<name>A0AA97FEE1_9EURY</name>
<dbReference type="Gene3D" id="2.60.40.1210">
    <property type="entry name" value="Cellobiose dehydrogenase, cytochrome domain"/>
    <property type="match status" value="1"/>
</dbReference>
<dbReference type="PROSITE" id="PS51257">
    <property type="entry name" value="PROKAR_LIPOPROTEIN"/>
    <property type="match status" value="1"/>
</dbReference>
<accession>A0AA97FEE1</accession>